<gene>
    <name evidence="6" type="ORF">HD597_000726</name>
</gene>
<evidence type="ECO:0000313" key="6">
    <source>
        <dbReference type="EMBL" id="MCP2353706.1"/>
    </source>
</evidence>
<dbReference type="RefSeq" id="WP_253740222.1">
    <property type="nucleotide sequence ID" value="NZ_BAABKA010000102.1"/>
</dbReference>
<dbReference type="Proteomes" id="UP001139648">
    <property type="component" value="Unassembled WGS sequence"/>
</dbReference>
<feature type="domain" description="Tyr recombinase" evidence="4">
    <location>
        <begin position="212"/>
        <end position="392"/>
    </location>
</feature>
<evidence type="ECO:0000313" key="7">
    <source>
        <dbReference type="Proteomes" id="UP001139648"/>
    </source>
</evidence>
<dbReference type="PROSITE" id="PS51898">
    <property type="entry name" value="TYR_RECOMBINASE"/>
    <property type="match status" value="1"/>
</dbReference>
<reference evidence="6" key="1">
    <citation type="submission" date="2022-06" db="EMBL/GenBank/DDBJ databases">
        <title>Sequencing the genomes of 1000 actinobacteria strains.</title>
        <authorList>
            <person name="Klenk H.-P."/>
        </authorList>
    </citation>
    <scope>NUCLEOTIDE SEQUENCE</scope>
    <source>
        <strain evidence="6">DSM 46694</strain>
    </source>
</reference>
<dbReference type="AlphaFoldDB" id="A0A9X2G7J1"/>
<evidence type="ECO:0000256" key="1">
    <source>
        <dbReference type="ARBA" id="ARBA00023125"/>
    </source>
</evidence>
<sequence>MNDPLRVQFSGPLARHAPDFRAELVARGYTPGSAAPLLQVAAQLSRWMQARDLNVADLTAERVREFFAQRRAKGLKCHISPRALGWLTERLAAEDLLPVPDPTPMSSRDELLARYRRYLMQERGLAEGTTTRYLTVARRFLAASPPDEHVGGVSAAAALAFVTAECAGKSTGWAGCVTVAVRSFLRFLHLDGLIAGPLAQAVLMPAQWRLSALPNATEPEAVAALLASCDPGTIAGRRGYAVLVVLARLGLRAGEVAALQLSDVGWRDGTLRVRGKGSRVDVLPLPADVGQAIGDYVRGGRPRQADGALFRRIGAPHGELEGCAVTNIVYRACDRAGLPRAGAHRLRHATATAMLNGGASLPQIAQVLRHTDLSTTAIYAKADRQALGMLARPWPGGAA</sequence>
<organism evidence="6 7">
    <name type="scientific">Nonomuraea thailandensis</name>
    <dbReference type="NCBI Taxonomy" id="1188745"/>
    <lineage>
        <taxon>Bacteria</taxon>
        <taxon>Bacillati</taxon>
        <taxon>Actinomycetota</taxon>
        <taxon>Actinomycetes</taxon>
        <taxon>Streptosporangiales</taxon>
        <taxon>Streptosporangiaceae</taxon>
        <taxon>Nonomuraea</taxon>
    </lineage>
</organism>
<keyword evidence="1 3" id="KW-0238">DNA-binding</keyword>
<dbReference type="InterPro" id="IPR011010">
    <property type="entry name" value="DNA_brk_join_enz"/>
</dbReference>
<dbReference type="InterPro" id="IPR013762">
    <property type="entry name" value="Integrase-like_cat_sf"/>
</dbReference>
<keyword evidence="7" id="KW-1185">Reference proteome</keyword>
<dbReference type="GO" id="GO:0006310">
    <property type="term" value="P:DNA recombination"/>
    <property type="evidence" value="ECO:0007669"/>
    <property type="project" value="UniProtKB-KW"/>
</dbReference>
<protein>
    <submittedName>
        <fullName evidence="6">Site-specific recombinase XerD</fullName>
    </submittedName>
</protein>
<dbReference type="Gene3D" id="1.10.150.130">
    <property type="match status" value="1"/>
</dbReference>
<dbReference type="Gene3D" id="1.10.443.10">
    <property type="entry name" value="Intergrase catalytic core"/>
    <property type="match status" value="1"/>
</dbReference>
<dbReference type="Pfam" id="PF00589">
    <property type="entry name" value="Phage_integrase"/>
    <property type="match status" value="1"/>
</dbReference>
<evidence type="ECO:0000256" key="2">
    <source>
        <dbReference type="ARBA" id="ARBA00023172"/>
    </source>
</evidence>
<feature type="domain" description="Core-binding (CB)" evidence="5">
    <location>
        <begin position="106"/>
        <end position="189"/>
    </location>
</feature>
<dbReference type="SUPFAM" id="SSF56349">
    <property type="entry name" value="DNA breaking-rejoining enzymes"/>
    <property type="match status" value="1"/>
</dbReference>
<name>A0A9X2G7J1_9ACTN</name>
<dbReference type="InterPro" id="IPR010998">
    <property type="entry name" value="Integrase_recombinase_N"/>
</dbReference>
<dbReference type="PROSITE" id="PS51900">
    <property type="entry name" value="CB"/>
    <property type="match status" value="1"/>
</dbReference>
<comment type="caution">
    <text evidence="6">The sequence shown here is derived from an EMBL/GenBank/DDBJ whole genome shotgun (WGS) entry which is preliminary data.</text>
</comment>
<dbReference type="EMBL" id="JAMZEB010000001">
    <property type="protein sequence ID" value="MCP2353706.1"/>
    <property type="molecule type" value="Genomic_DNA"/>
</dbReference>
<dbReference type="GO" id="GO:0015074">
    <property type="term" value="P:DNA integration"/>
    <property type="evidence" value="ECO:0007669"/>
    <property type="project" value="InterPro"/>
</dbReference>
<dbReference type="InterPro" id="IPR002104">
    <property type="entry name" value="Integrase_catalytic"/>
</dbReference>
<proteinExistence type="predicted"/>
<evidence type="ECO:0000259" key="5">
    <source>
        <dbReference type="PROSITE" id="PS51900"/>
    </source>
</evidence>
<accession>A0A9X2G7J1</accession>
<keyword evidence="2" id="KW-0233">DNA recombination</keyword>
<dbReference type="PANTHER" id="PTHR30349">
    <property type="entry name" value="PHAGE INTEGRASE-RELATED"/>
    <property type="match status" value="1"/>
</dbReference>
<dbReference type="GO" id="GO:0003677">
    <property type="term" value="F:DNA binding"/>
    <property type="evidence" value="ECO:0007669"/>
    <property type="project" value="UniProtKB-UniRule"/>
</dbReference>
<dbReference type="InterPro" id="IPR044068">
    <property type="entry name" value="CB"/>
</dbReference>
<dbReference type="InterPro" id="IPR050090">
    <property type="entry name" value="Tyrosine_recombinase_XerCD"/>
</dbReference>
<dbReference type="PANTHER" id="PTHR30349:SF90">
    <property type="entry name" value="TYROSINE RECOMBINASE XERD"/>
    <property type="match status" value="1"/>
</dbReference>
<evidence type="ECO:0000256" key="3">
    <source>
        <dbReference type="PROSITE-ProRule" id="PRU01248"/>
    </source>
</evidence>
<evidence type="ECO:0000259" key="4">
    <source>
        <dbReference type="PROSITE" id="PS51898"/>
    </source>
</evidence>